<feature type="region of interest" description="Disordered" evidence="9">
    <location>
        <begin position="85"/>
        <end position="185"/>
    </location>
</feature>
<dbReference type="PANTHER" id="PTHR28342">
    <property type="entry name" value="MONOOXYGENASE P33MONOX-RELATED"/>
    <property type="match status" value="1"/>
</dbReference>
<feature type="region of interest" description="Disordered" evidence="9">
    <location>
        <begin position="1"/>
        <end position="20"/>
    </location>
</feature>
<feature type="region of interest" description="Disordered" evidence="9">
    <location>
        <begin position="35"/>
        <end position="55"/>
    </location>
</feature>
<dbReference type="AlphaFoldDB" id="A0A2I3HRS8"/>
<feature type="region of interest" description="Disordered" evidence="9">
    <location>
        <begin position="227"/>
        <end position="258"/>
    </location>
</feature>
<dbReference type="GeneTree" id="ENSGT00390000000537"/>
<keyword evidence="11" id="KW-1185">Reference proteome</keyword>
<dbReference type="EMBL" id="ADFV01065118">
    <property type="status" value="NOT_ANNOTATED_CDS"/>
    <property type="molecule type" value="Genomic_DNA"/>
</dbReference>
<proteinExistence type="inferred from homology"/>
<evidence type="ECO:0000313" key="10">
    <source>
        <dbReference type="Ensembl" id="ENSNLEP00000046215.1"/>
    </source>
</evidence>
<accession>A0A2I3HRS8</accession>
<evidence type="ECO:0000256" key="5">
    <source>
        <dbReference type="ARBA" id="ARBA00022490"/>
    </source>
</evidence>
<comment type="function">
    <text evidence="8">Potential NADPH-dependent oxidoreductase. May be involved in the regulation of neuronal survival, differentiation and axonal outgrowth.</text>
</comment>
<evidence type="ECO:0000256" key="1">
    <source>
        <dbReference type="ARBA" id="ARBA00004496"/>
    </source>
</evidence>
<comment type="subunit">
    <text evidence="3">Interacts with NELFB, NOL12 and PRNP.</text>
</comment>
<protein>
    <recommendedName>
        <fullName evidence="4">Putative monooxygenase p33MONOX</fullName>
    </recommendedName>
</protein>
<dbReference type="Proteomes" id="UP000001073">
    <property type="component" value="Chromosome 7b"/>
</dbReference>
<evidence type="ECO:0000256" key="4">
    <source>
        <dbReference type="ARBA" id="ARBA00016432"/>
    </source>
</evidence>
<keyword evidence="7" id="KW-0560">Oxidoreductase</keyword>
<dbReference type="Pfam" id="PF15302">
    <property type="entry name" value="P33MONOX"/>
    <property type="match status" value="2"/>
</dbReference>
<keyword evidence="6" id="KW-0521">NADP</keyword>
<dbReference type="GO" id="GO:0005737">
    <property type="term" value="C:cytoplasm"/>
    <property type="evidence" value="ECO:0007669"/>
    <property type="project" value="TreeGrafter"/>
</dbReference>
<dbReference type="OMA" id="ATHVVMN"/>
<gene>
    <name evidence="10" type="primary">LOC100585749</name>
</gene>
<dbReference type="InParanoid" id="A0A2I3HRS8"/>
<name>A0A2I3HRS8_NOMLE</name>
<evidence type="ECO:0000256" key="7">
    <source>
        <dbReference type="ARBA" id="ARBA00023002"/>
    </source>
</evidence>
<feature type="compositionally biased region" description="Basic and acidic residues" evidence="9">
    <location>
        <begin position="99"/>
        <end position="114"/>
    </location>
</feature>
<comment type="similarity">
    <text evidence="2">Belongs to the P33MONOX family.</text>
</comment>
<evidence type="ECO:0000313" key="11">
    <source>
        <dbReference type="Proteomes" id="UP000001073"/>
    </source>
</evidence>
<reference evidence="10" key="2">
    <citation type="submission" date="2025-08" db="UniProtKB">
        <authorList>
            <consortium name="Ensembl"/>
        </authorList>
    </citation>
    <scope>IDENTIFICATION</scope>
</reference>
<reference evidence="10 11" key="1">
    <citation type="submission" date="2012-10" db="EMBL/GenBank/DDBJ databases">
        <authorList>
            <consortium name="Gibbon Genome Sequencing Consortium"/>
        </authorList>
    </citation>
    <scope>NUCLEOTIDE SEQUENCE [LARGE SCALE GENOMIC DNA]</scope>
</reference>
<sequence>MASRQPEMPALEASGPLGKMSLPFRIYPRALSYDDTLKDPASMTPPPSDMGTWTSGKVSAKATHVIMNSLITKQTQKSIQHFGRQAGLRDAGYTPHKGLTTEETKYRRVAETLHKLKLQSGEITKEERPPASAQSTPSTAPHSSPKQRSRSWFTSGSSIALPGPNPSTMDSGSGDKDRNLSGKWSLFGPRSLQKYDSGSFATQAYRGAQKPSPMELIRAQANRMAEDPAALKPPKMDIPVTEGKKQPPRAHNLKPRDLNVLIPTGF</sequence>
<evidence type="ECO:0000256" key="2">
    <source>
        <dbReference type="ARBA" id="ARBA00008758"/>
    </source>
</evidence>
<evidence type="ECO:0000256" key="8">
    <source>
        <dbReference type="ARBA" id="ARBA00025240"/>
    </source>
</evidence>
<dbReference type="Ensembl" id="ENSNLET00000052895.1">
    <property type="protein sequence ID" value="ENSNLEP00000046215.1"/>
    <property type="gene ID" value="ENSNLEG00000031186.1"/>
</dbReference>
<organism evidence="10 11">
    <name type="scientific">Nomascus leucogenys</name>
    <name type="common">Northern white-cheeked gibbon</name>
    <name type="synonym">Hylobates leucogenys</name>
    <dbReference type="NCBI Taxonomy" id="61853"/>
    <lineage>
        <taxon>Eukaryota</taxon>
        <taxon>Metazoa</taxon>
        <taxon>Chordata</taxon>
        <taxon>Craniata</taxon>
        <taxon>Vertebrata</taxon>
        <taxon>Euteleostomi</taxon>
        <taxon>Mammalia</taxon>
        <taxon>Eutheria</taxon>
        <taxon>Euarchontoglires</taxon>
        <taxon>Primates</taxon>
        <taxon>Haplorrhini</taxon>
        <taxon>Catarrhini</taxon>
        <taxon>Hylobatidae</taxon>
        <taxon>Nomascus</taxon>
    </lineage>
</organism>
<keyword evidence="5" id="KW-0963">Cytoplasm</keyword>
<evidence type="ECO:0000256" key="9">
    <source>
        <dbReference type="SAM" id="MobiDB-lite"/>
    </source>
</evidence>
<comment type="subcellular location">
    <subcellularLocation>
        <location evidence="1">Cytoplasm</location>
    </subcellularLocation>
</comment>
<reference evidence="10" key="3">
    <citation type="submission" date="2025-09" db="UniProtKB">
        <authorList>
            <consortium name="Ensembl"/>
        </authorList>
    </citation>
    <scope>IDENTIFICATION</scope>
</reference>
<evidence type="ECO:0000256" key="3">
    <source>
        <dbReference type="ARBA" id="ARBA00011791"/>
    </source>
</evidence>
<evidence type="ECO:0000256" key="6">
    <source>
        <dbReference type="ARBA" id="ARBA00022857"/>
    </source>
</evidence>
<dbReference type="PANTHER" id="PTHR28342:SF1">
    <property type="entry name" value="MONOOXYGENASE P33MONOX-RELATED"/>
    <property type="match status" value="1"/>
</dbReference>
<feature type="compositionally biased region" description="Polar residues" evidence="9">
    <location>
        <begin position="132"/>
        <end position="158"/>
    </location>
</feature>
<dbReference type="InterPro" id="IPR026759">
    <property type="entry name" value="P33MONOX"/>
</dbReference>